<dbReference type="GO" id="GO:0051539">
    <property type="term" value="F:4 iron, 4 sulfur cluster binding"/>
    <property type="evidence" value="ECO:0007669"/>
    <property type="project" value="UniProtKB-KW"/>
</dbReference>
<organism evidence="3">
    <name type="scientific">Thermodesulforhabdus norvegica</name>
    <dbReference type="NCBI Taxonomy" id="39841"/>
    <lineage>
        <taxon>Bacteria</taxon>
        <taxon>Pseudomonadati</taxon>
        <taxon>Thermodesulfobacteriota</taxon>
        <taxon>Syntrophobacteria</taxon>
        <taxon>Syntrophobacterales</taxon>
        <taxon>Thermodesulforhabdaceae</taxon>
        <taxon>Thermodesulforhabdus</taxon>
    </lineage>
</organism>
<dbReference type="AlphaFoldDB" id="A0A7C0WUE6"/>
<dbReference type="Gene3D" id="3.20.20.70">
    <property type="entry name" value="Aldolase class I"/>
    <property type="match status" value="1"/>
</dbReference>
<dbReference type="InterPro" id="IPR013785">
    <property type="entry name" value="Aldolase_TIM"/>
</dbReference>
<name>A0A7C0WUE6_9BACT</name>
<dbReference type="EMBL" id="DQZW01000035">
    <property type="protein sequence ID" value="HDL89426.1"/>
    <property type="molecule type" value="Genomic_DNA"/>
</dbReference>
<sequence>SPEDKWTSHFISADEIYSRLRKLGKLLPTVSKNSNGPARYFQFLDAPGKIGIISPISHHFCATCNRLRLTADGMLRTCLFSVEEIDFKTILRTNEDDSFLAKQIIKALQNKPAKHSLNREIFKKCIGRPMVKIGG</sequence>
<accession>A0A7C0WUE6</accession>
<dbReference type="GO" id="GO:0006777">
    <property type="term" value="P:Mo-molybdopterin cofactor biosynthetic process"/>
    <property type="evidence" value="ECO:0007669"/>
    <property type="project" value="UniProtKB-KW"/>
</dbReference>
<dbReference type="Pfam" id="PF06463">
    <property type="entry name" value="Mob_synth_C"/>
    <property type="match status" value="1"/>
</dbReference>
<dbReference type="GO" id="GO:0061798">
    <property type="term" value="F:GTP 3',8'-cyclase activity"/>
    <property type="evidence" value="ECO:0007669"/>
    <property type="project" value="TreeGrafter"/>
</dbReference>
<proteinExistence type="predicted"/>
<dbReference type="GO" id="GO:0061799">
    <property type="term" value="F:cyclic pyranopterin monophosphate synthase activity"/>
    <property type="evidence" value="ECO:0007669"/>
    <property type="project" value="TreeGrafter"/>
</dbReference>
<dbReference type="InterPro" id="IPR010505">
    <property type="entry name" value="MoaA_twitch"/>
</dbReference>
<evidence type="ECO:0000256" key="1">
    <source>
        <dbReference type="ARBA" id="ARBA00023150"/>
    </source>
</evidence>
<keyword evidence="1" id="KW-0501">Molybdenum cofactor biosynthesis</keyword>
<dbReference type="InterPro" id="IPR058240">
    <property type="entry name" value="rSAM_sf"/>
</dbReference>
<evidence type="ECO:0000259" key="2">
    <source>
        <dbReference type="Pfam" id="PF06463"/>
    </source>
</evidence>
<feature type="domain" description="Molybdenum cofactor biosynthesis protein A-like twitch" evidence="2">
    <location>
        <begin position="5"/>
        <end position="116"/>
    </location>
</feature>
<dbReference type="PANTHER" id="PTHR22960:SF0">
    <property type="entry name" value="MOLYBDENUM COFACTOR BIOSYNTHESIS PROTEIN 1"/>
    <property type="match status" value="1"/>
</dbReference>
<gene>
    <name evidence="3" type="ORF">ENG14_00805</name>
</gene>
<reference evidence="3" key="1">
    <citation type="journal article" date="2020" name="mSystems">
        <title>Genome- and Community-Level Interaction Insights into Carbon Utilization and Element Cycling Functions of Hydrothermarchaeota in Hydrothermal Sediment.</title>
        <authorList>
            <person name="Zhou Z."/>
            <person name="Liu Y."/>
            <person name="Xu W."/>
            <person name="Pan J."/>
            <person name="Luo Z.H."/>
            <person name="Li M."/>
        </authorList>
    </citation>
    <scope>NUCLEOTIDE SEQUENCE [LARGE SCALE GENOMIC DNA]</scope>
    <source>
        <strain evidence="3">HyVt-19</strain>
    </source>
</reference>
<dbReference type="SUPFAM" id="SSF102114">
    <property type="entry name" value="Radical SAM enzymes"/>
    <property type="match status" value="1"/>
</dbReference>
<protein>
    <submittedName>
        <fullName evidence="3">GTP 3',8-cyclase MoaA</fullName>
    </submittedName>
</protein>
<dbReference type="CDD" id="cd21117">
    <property type="entry name" value="Twitch_MoaA"/>
    <property type="match status" value="1"/>
</dbReference>
<comment type="caution">
    <text evidence="3">The sequence shown here is derived from an EMBL/GenBank/DDBJ whole genome shotgun (WGS) entry which is preliminary data.</text>
</comment>
<dbReference type="PANTHER" id="PTHR22960">
    <property type="entry name" value="MOLYBDOPTERIN COFACTOR SYNTHESIS PROTEIN A"/>
    <property type="match status" value="1"/>
</dbReference>
<dbReference type="InterPro" id="IPR050105">
    <property type="entry name" value="MoCo_biosynth_MoaA/MoaC"/>
</dbReference>
<evidence type="ECO:0000313" key="3">
    <source>
        <dbReference type="EMBL" id="HDL89426.1"/>
    </source>
</evidence>
<dbReference type="Proteomes" id="UP000886355">
    <property type="component" value="Unassembled WGS sequence"/>
</dbReference>
<feature type="non-terminal residue" evidence="3">
    <location>
        <position position="1"/>
    </location>
</feature>